<proteinExistence type="predicted"/>
<organism evidence="1 2">
    <name type="scientific">Bacillus oleivorans</name>
    <dbReference type="NCBI Taxonomy" id="1448271"/>
    <lineage>
        <taxon>Bacteria</taxon>
        <taxon>Bacillati</taxon>
        <taxon>Bacillota</taxon>
        <taxon>Bacilli</taxon>
        <taxon>Bacillales</taxon>
        <taxon>Bacillaceae</taxon>
        <taxon>Bacillus</taxon>
    </lineage>
</organism>
<dbReference type="InterPro" id="IPR003795">
    <property type="entry name" value="DUF192"/>
</dbReference>
<dbReference type="AlphaFoldDB" id="A0A285CIL7"/>
<dbReference type="Proteomes" id="UP000219546">
    <property type="component" value="Unassembled WGS sequence"/>
</dbReference>
<keyword evidence="2" id="KW-1185">Reference proteome</keyword>
<dbReference type="Pfam" id="PF02643">
    <property type="entry name" value="DUF192"/>
    <property type="match status" value="1"/>
</dbReference>
<reference evidence="1 2" key="1">
    <citation type="submission" date="2017-08" db="EMBL/GenBank/DDBJ databases">
        <authorList>
            <person name="de Groot N.N."/>
        </authorList>
    </citation>
    <scope>NUCLEOTIDE SEQUENCE [LARGE SCALE GENOMIC DNA]</scope>
    <source>
        <strain evidence="1 2">JC228</strain>
    </source>
</reference>
<dbReference type="RefSeq" id="WP_097156707.1">
    <property type="nucleotide sequence ID" value="NZ_JBEPMQ010000012.1"/>
</dbReference>
<dbReference type="InterPro" id="IPR038695">
    <property type="entry name" value="Saro_0823-like_sf"/>
</dbReference>
<accession>A0A285CIL7</accession>
<dbReference type="OrthoDB" id="9813379at2"/>
<evidence type="ECO:0000313" key="1">
    <source>
        <dbReference type="EMBL" id="SNX66858.1"/>
    </source>
</evidence>
<evidence type="ECO:0000313" key="2">
    <source>
        <dbReference type="Proteomes" id="UP000219546"/>
    </source>
</evidence>
<dbReference type="EMBL" id="OAOP01000001">
    <property type="protein sequence ID" value="SNX66858.1"/>
    <property type="molecule type" value="Genomic_DNA"/>
</dbReference>
<dbReference type="Gene3D" id="2.60.120.1140">
    <property type="entry name" value="Protein of unknown function DUF192"/>
    <property type="match status" value="1"/>
</dbReference>
<protein>
    <recommendedName>
        <fullName evidence="3">DUF192 domain-containing protein</fullName>
    </recommendedName>
</protein>
<sequence length="115" mass="12914">MKLVNLRNDSIIAEQINPAYPFFKRLRGLMFTKKLDEGVGLHIKPCRSIHTFFMNYTIDVLYLNESNVVVAIDESLEPGKVGKLYSDAHSVVELPKGTVQETGTKVGDELLFKTA</sequence>
<name>A0A285CIL7_9BACI</name>
<gene>
    <name evidence="1" type="ORF">SAMN05877753_101171</name>
</gene>
<evidence type="ECO:0008006" key="3">
    <source>
        <dbReference type="Google" id="ProtNLM"/>
    </source>
</evidence>